<dbReference type="STRING" id="1797794.A3H40_04075"/>
<dbReference type="Proteomes" id="UP000177057">
    <property type="component" value="Unassembled WGS sequence"/>
</dbReference>
<organism evidence="4 5">
    <name type="scientific">Candidatus Daviesbacteria bacterium RIFCSPLOWO2_02_FULL_38_15</name>
    <dbReference type="NCBI Taxonomy" id="1797794"/>
    <lineage>
        <taxon>Bacteria</taxon>
        <taxon>Candidatus Daviesiibacteriota</taxon>
    </lineage>
</organism>
<dbReference type="InterPro" id="IPR028098">
    <property type="entry name" value="Glyco_trans_4-like_N"/>
</dbReference>
<dbReference type="Pfam" id="PF13439">
    <property type="entry name" value="Glyco_transf_4"/>
    <property type="match status" value="1"/>
</dbReference>
<comment type="caution">
    <text evidence="4">The sequence shown here is derived from an EMBL/GenBank/DDBJ whole genome shotgun (WGS) entry which is preliminary data.</text>
</comment>
<dbReference type="PANTHER" id="PTHR46401:SF2">
    <property type="entry name" value="GLYCOSYLTRANSFERASE WBBK-RELATED"/>
    <property type="match status" value="1"/>
</dbReference>
<proteinExistence type="predicted"/>
<reference evidence="4 5" key="1">
    <citation type="journal article" date="2016" name="Nat. Commun.">
        <title>Thousands of microbial genomes shed light on interconnected biogeochemical processes in an aquifer system.</title>
        <authorList>
            <person name="Anantharaman K."/>
            <person name="Brown C.T."/>
            <person name="Hug L.A."/>
            <person name="Sharon I."/>
            <person name="Castelle C.J."/>
            <person name="Probst A.J."/>
            <person name="Thomas B.C."/>
            <person name="Singh A."/>
            <person name="Wilkins M.J."/>
            <person name="Karaoz U."/>
            <person name="Brodie E.L."/>
            <person name="Williams K.H."/>
            <person name="Hubbard S.S."/>
            <person name="Banfield J.F."/>
        </authorList>
    </citation>
    <scope>NUCLEOTIDE SEQUENCE [LARGE SCALE GENOMIC DNA]</scope>
</reference>
<dbReference type="CDD" id="cd03809">
    <property type="entry name" value="GT4_MtfB-like"/>
    <property type="match status" value="1"/>
</dbReference>
<feature type="domain" description="Glycosyltransferase subfamily 4-like N-terminal" evidence="3">
    <location>
        <begin position="49"/>
        <end position="143"/>
    </location>
</feature>
<dbReference type="Gene3D" id="3.40.50.2000">
    <property type="entry name" value="Glycogen Phosphorylase B"/>
    <property type="match status" value="2"/>
</dbReference>
<dbReference type="SUPFAM" id="SSF53756">
    <property type="entry name" value="UDP-Glycosyltransferase/glycogen phosphorylase"/>
    <property type="match status" value="1"/>
</dbReference>
<gene>
    <name evidence="4" type="ORF">A3H40_04075</name>
</gene>
<sequence length="358" mass="40500">MKIAINNIPLKTAHNTRGVGYYASHLIEYLKQQNLVEVQEFTKLSEIKNADAIHYPWFDLFFHTLPISRRFPTIATIHDVIPLVFPKHYPVGLKGKINLIFQKMALSSCKYIITDSNVSKIDIVKHLKIEPDKVSVISLAADPKYKIINNDSELLNIKRKFRLPDRFLLYVGDANWVKNLPFLIEGFRQLLQLPGFGDIKLVLIGGVFLKNVENIDHPELSSLKSVNRLIKQYSLEESVIRPGQIENNELVVFYNLATAYVQPSIYEGFGLPVLEAFACGSPVISSNQGSLLEVGGQAALYFDPANIKQFLSITKEVLGDKSLRNKLSKLGLIQASKFSWDRVAEETKLVYLKVINNE</sequence>
<dbReference type="PANTHER" id="PTHR46401">
    <property type="entry name" value="GLYCOSYLTRANSFERASE WBBK-RELATED"/>
    <property type="match status" value="1"/>
</dbReference>
<dbReference type="GO" id="GO:0016757">
    <property type="term" value="F:glycosyltransferase activity"/>
    <property type="evidence" value="ECO:0007669"/>
    <property type="project" value="InterPro"/>
</dbReference>
<protein>
    <recommendedName>
        <fullName evidence="6">Glycosyl transferase family 1 domain-containing protein</fullName>
    </recommendedName>
</protein>
<evidence type="ECO:0000259" key="2">
    <source>
        <dbReference type="Pfam" id="PF00534"/>
    </source>
</evidence>
<dbReference type="Pfam" id="PF00534">
    <property type="entry name" value="Glycos_transf_1"/>
    <property type="match status" value="1"/>
</dbReference>
<keyword evidence="1" id="KW-0808">Transferase</keyword>
<dbReference type="AlphaFoldDB" id="A0A1F5N498"/>
<evidence type="ECO:0000313" key="5">
    <source>
        <dbReference type="Proteomes" id="UP000177057"/>
    </source>
</evidence>
<feature type="domain" description="Glycosyl transferase family 1" evidence="2">
    <location>
        <begin position="159"/>
        <end position="329"/>
    </location>
</feature>
<evidence type="ECO:0000256" key="1">
    <source>
        <dbReference type="ARBA" id="ARBA00022679"/>
    </source>
</evidence>
<dbReference type="EMBL" id="MFDV01000008">
    <property type="protein sequence ID" value="OGE72393.1"/>
    <property type="molecule type" value="Genomic_DNA"/>
</dbReference>
<evidence type="ECO:0008006" key="6">
    <source>
        <dbReference type="Google" id="ProtNLM"/>
    </source>
</evidence>
<dbReference type="InterPro" id="IPR001296">
    <property type="entry name" value="Glyco_trans_1"/>
</dbReference>
<evidence type="ECO:0000259" key="3">
    <source>
        <dbReference type="Pfam" id="PF13439"/>
    </source>
</evidence>
<accession>A0A1F5N498</accession>
<evidence type="ECO:0000313" key="4">
    <source>
        <dbReference type="EMBL" id="OGE72393.1"/>
    </source>
</evidence>
<name>A0A1F5N498_9BACT</name>